<evidence type="ECO:0000313" key="16">
    <source>
        <dbReference type="Proteomes" id="UP000228987"/>
    </source>
</evidence>
<evidence type="ECO:0000256" key="6">
    <source>
        <dbReference type="ARBA" id="ARBA00022500"/>
    </source>
</evidence>
<organism evidence="15 16">
    <name type="scientific">SAR86 cluster bacterium</name>
    <dbReference type="NCBI Taxonomy" id="2030880"/>
    <lineage>
        <taxon>Bacteria</taxon>
        <taxon>Pseudomonadati</taxon>
        <taxon>Pseudomonadota</taxon>
        <taxon>Gammaproteobacteria</taxon>
        <taxon>SAR86 cluster</taxon>
    </lineage>
</organism>
<dbReference type="PRINTS" id="PR00954">
    <property type="entry name" value="FLGMOTORFLIG"/>
</dbReference>
<accession>A0A2A5CBK4</accession>
<evidence type="ECO:0000256" key="9">
    <source>
        <dbReference type="ARBA" id="ARBA00023143"/>
    </source>
</evidence>
<dbReference type="InterPro" id="IPR032779">
    <property type="entry name" value="FliG_M"/>
</dbReference>
<protein>
    <recommendedName>
        <fullName evidence="4 11">Flagellar motor switch protein FliG</fullName>
    </recommendedName>
</protein>
<keyword evidence="11" id="KW-0997">Cell inner membrane</keyword>
<dbReference type="Pfam" id="PF14842">
    <property type="entry name" value="FliG_N"/>
    <property type="match status" value="1"/>
</dbReference>
<dbReference type="InterPro" id="IPR023087">
    <property type="entry name" value="Flg_Motor_Flig_C"/>
</dbReference>
<keyword evidence="6 11" id="KW-0145">Chemotaxis</keyword>
<evidence type="ECO:0000259" key="12">
    <source>
        <dbReference type="Pfam" id="PF01706"/>
    </source>
</evidence>
<dbReference type="InterPro" id="IPR000090">
    <property type="entry name" value="Flg_Motor_Flig"/>
</dbReference>
<dbReference type="InterPro" id="IPR028263">
    <property type="entry name" value="FliG_N"/>
</dbReference>
<dbReference type="GO" id="GO:0009425">
    <property type="term" value="C:bacterial-type flagellum basal body"/>
    <property type="evidence" value="ECO:0007669"/>
    <property type="project" value="UniProtKB-SubCell"/>
</dbReference>
<dbReference type="Proteomes" id="UP000228987">
    <property type="component" value="Unassembled WGS sequence"/>
</dbReference>
<evidence type="ECO:0000256" key="4">
    <source>
        <dbReference type="ARBA" id="ARBA00021870"/>
    </source>
</evidence>
<feature type="domain" description="Flagellar motor switch protein FliG middle" evidence="13">
    <location>
        <begin position="120"/>
        <end position="194"/>
    </location>
</feature>
<feature type="domain" description="Flagellar motor switch protein FliG C-terminal" evidence="12">
    <location>
        <begin position="223"/>
        <end position="329"/>
    </location>
</feature>
<keyword evidence="7 11" id="KW-0283">Flagellar rotation</keyword>
<evidence type="ECO:0000256" key="11">
    <source>
        <dbReference type="PIRNR" id="PIRNR003161"/>
    </source>
</evidence>
<evidence type="ECO:0000256" key="7">
    <source>
        <dbReference type="ARBA" id="ARBA00022779"/>
    </source>
</evidence>
<name>A0A2A5CBK4_9GAMM</name>
<reference evidence="16" key="1">
    <citation type="submission" date="2017-08" db="EMBL/GenBank/DDBJ databases">
        <title>A dynamic microbial community with high functional redundancy inhabits the cold, oxic subseafloor aquifer.</title>
        <authorList>
            <person name="Tully B.J."/>
            <person name="Wheat C.G."/>
            <person name="Glazer B.T."/>
            <person name="Huber J.A."/>
        </authorList>
    </citation>
    <scope>NUCLEOTIDE SEQUENCE [LARGE SCALE GENOMIC DNA]</scope>
</reference>
<keyword evidence="8 11" id="KW-0472">Membrane</keyword>
<dbReference type="NCBIfam" id="TIGR00207">
    <property type="entry name" value="fliG"/>
    <property type="match status" value="1"/>
</dbReference>
<keyword evidence="15" id="KW-0966">Cell projection</keyword>
<dbReference type="GO" id="GO:0006935">
    <property type="term" value="P:chemotaxis"/>
    <property type="evidence" value="ECO:0007669"/>
    <property type="project" value="UniProtKB-KW"/>
</dbReference>
<dbReference type="GO" id="GO:0005886">
    <property type="term" value="C:plasma membrane"/>
    <property type="evidence" value="ECO:0007669"/>
    <property type="project" value="UniProtKB-SubCell"/>
</dbReference>
<evidence type="ECO:0000256" key="5">
    <source>
        <dbReference type="ARBA" id="ARBA00022475"/>
    </source>
</evidence>
<dbReference type="GO" id="GO:0071973">
    <property type="term" value="P:bacterial-type flagellum-dependent cell motility"/>
    <property type="evidence" value="ECO:0007669"/>
    <property type="project" value="InterPro"/>
</dbReference>
<evidence type="ECO:0000256" key="8">
    <source>
        <dbReference type="ARBA" id="ARBA00023136"/>
    </source>
</evidence>
<dbReference type="GO" id="GO:0003774">
    <property type="term" value="F:cytoskeletal motor activity"/>
    <property type="evidence" value="ECO:0007669"/>
    <property type="project" value="InterPro"/>
</dbReference>
<gene>
    <name evidence="15" type="primary">fliG</name>
    <name evidence="15" type="ORF">COA71_09405</name>
</gene>
<comment type="subcellular location">
    <subcellularLocation>
        <location evidence="1 11">Bacterial flagellum basal body</location>
    </subcellularLocation>
    <subcellularLocation>
        <location evidence="2 11">Cell inner membrane</location>
        <topology evidence="2 11">Peripheral membrane protein</topology>
        <orientation evidence="2 11">Cytoplasmic side</orientation>
    </subcellularLocation>
</comment>
<comment type="function">
    <text evidence="10 11">FliG is one of three proteins (FliG, FliN, FliM) that forms the rotor-mounted switch complex (C ring), located at the base of the basal body. This complex interacts with the CheY and CheZ chemotaxis proteins, in addition to contacting components of the motor that determine the direction of flagellar rotation.</text>
</comment>
<dbReference type="PIRSF" id="PIRSF003161">
    <property type="entry name" value="FliG"/>
    <property type="match status" value="1"/>
</dbReference>
<dbReference type="InterPro" id="IPR011002">
    <property type="entry name" value="FliG_a-hlx"/>
</dbReference>
<dbReference type="PANTHER" id="PTHR30534:SF0">
    <property type="entry name" value="FLAGELLAR MOTOR SWITCH PROTEIN FLIG"/>
    <property type="match status" value="1"/>
</dbReference>
<dbReference type="AlphaFoldDB" id="A0A2A5CBK4"/>
<evidence type="ECO:0000313" key="15">
    <source>
        <dbReference type="EMBL" id="PCJ40810.1"/>
    </source>
</evidence>
<evidence type="ECO:0000259" key="13">
    <source>
        <dbReference type="Pfam" id="PF14841"/>
    </source>
</evidence>
<dbReference type="SUPFAM" id="SSF48029">
    <property type="entry name" value="FliG"/>
    <property type="match status" value="2"/>
</dbReference>
<comment type="caution">
    <text evidence="15">The sequence shown here is derived from an EMBL/GenBank/DDBJ whole genome shotgun (WGS) entry which is preliminary data.</text>
</comment>
<sequence>MMSKHKGSQKPGSQRAAQFLMVMGEEYAASVLKNLSANEVQKIGLEMTRMGEIETEEVNQVLGSFLRECESNQYISIAADKYTKNVLVQALGEEEAKGVIEKIMLGGDTKGLDALRYMEPQLIAGIIQSEHPQIQAIVISHLGDELSGEVLTYLPKGSVADLVVRMAELDTVDPIALQELNYSLEKQVEGVVTKQSASMGGLKDVANILNLLDKEYGQDLMKKITEINSEIASKIQEQMFVFEDLGKIPGKDFQLLLREVATDKLALALKGADQALSEKVTSNMSARAAEIFQEDMENLGPVKVSDVEDAQKEILVLTKQLAESGQIELSADASTMIS</sequence>
<keyword evidence="5 11" id="KW-1003">Cell membrane</keyword>
<dbReference type="Pfam" id="PF14841">
    <property type="entry name" value="FliG_M"/>
    <property type="match status" value="1"/>
</dbReference>
<evidence type="ECO:0000256" key="1">
    <source>
        <dbReference type="ARBA" id="ARBA00004117"/>
    </source>
</evidence>
<dbReference type="PANTHER" id="PTHR30534">
    <property type="entry name" value="FLAGELLAR MOTOR SWITCH PROTEIN FLIG"/>
    <property type="match status" value="1"/>
</dbReference>
<feature type="domain" description="Flagellar motor switch protein FliG N-terminal" evidence="14">
    <location>
        <begin position="12"/>
        <end position="110"/>
    </location>
</feature>
<evidence type="ECO:0000256" key="2">
    <source>
        <dbReference type="ARBA" id="ARBA00004515"/>
    </source>
</evidence>
<proteinExistence type="inferred from homology"/>
<keyword evidence="15" id="KW-0282">Flagellum</keyword>
<dbReference type="Gene3D" id="1.10.220.30">
    <property type="match status" value="3"/>
</dbReference>
<comment type="similarity">
    <text evidence="3 11">Belongs to the FliG family.</text>
</comment>
<keyword evidence="9 11" id="KW-0975">Bacterial flagellum</keyword>
<evidence type="ECO:0000256" key="3">
    <source>
        <dbReference type="ARBA" id="ARBA00010299"/>
    </source>
</evidence>
<keyword evidence="15" id="KW-0969">Cilium</keyword>
<dbReference type="EMBL" id="NVWI01000007">
    <property type="protein sequence ID" value="PCJ40810.1"/>
    <property type="molecule type" value="Genomic_DNA"/>
</dbReference>
<evidence type="ECO:0000259" key="14">
    <source>
        <dbReference type="Pfam" id="PF14842"/>
    </source>
</evidence>
<dbReference type="Pfam" id="PF01706">
    <property type="entry name" value="FliG_C"/>
    <property type="match status" value="1"/>
</dbReference>
<evidence type="ECO:0000256" key="10">
    <source>
        <dbReference type="ARBA" id="ARBA00025598"/>
    </source>
</evidence>